<evidence type="ECO:0000313" key="5">
    <source>
        <dbReference type="Proteomes" id="UP000060513"/>
    </source>
</evidence>
<reference evidence="4 5" key="1">
    <citation type="submission" date="2015-08" db="EMBL/GenBank/DDBJ databases">
        <title>Genome sequence of the pristinamycin over-producing bacterium Streptomyces pristinaespiralis HCCB10218.</title>
        <authorList>
            <person name="Tian J."/>
            <person name="Yang J."/>
            <person name="Li L."/>
            <person name="Ruan L."/>
            <person name="Wei W."/>
            <person name="Zheng G."/>
            <person name="Wei Z."/>
            <person name="Yang S."/>
            <person name="Ge M."/>
            <person name="Jiang W."/>
            <person name="Lu Y."/>
        </authorList>
    </citation>
    <scope>NUCLEOTIDE SEQUENCE [LARGE SCALE GENOMIC DNA]</scope>
    <source>
        <strain evidence="4 5">HCCB 10218</strain>
    </source>
</reference>
<evidence type="ECO:0000256" key="2">
    <source>
        <dbReference type="ARBA" id="ARBA00023125"/>
    </source>
</evidence>
<organism evidence="4">
    <name type="scientific">Streptomyces pristinaespiralis</name>
    <dbReference type="NCBI Taxonomy" id="38300"/>
    <lineage>
        <taxon>Bacteria</taxon>
        <taxon>Bacillati</taxon>
        <taxon>Actinomycetota</taxon>
        <taxon>Actinomycetes</taxon>
        <taxon>Kitasatosporales</taxon>
        <taxon>Streptomycetaceae</taxon>
        <taxon>Streptomyces</taxon>
    </lineage>
</organism>
<dbReference type="GO" id="GO:0045892">
    <property type="term" value="P:negative regulation of DNA-templated transcription"/>
    <property type="evidence" value="ECO:0007669"/>
    <property type="project" value="InterPro"/>
</dbReference>
<dbReference type="Proteomes" id="UP000060513">
    <property type="component" value="Chromosome"/>
</dbReference>
<protein>
    <submittedName>
        <fullName evidence="4">TetR family transcriptional regulator</fullName>
    </submittedName>
</protein>
<dbReference type="InterPro" id="IPR050109">
    <property type="entry name" value="HTH-type_TetR-like_transc_reg"/>
</dbReference>
<dbReference type="InterPro" id="IPR036271">
    <property type="entry name" value="Tet_transcr_reg_TetR-rel_C_sf"/>
</dbReference>
<dbReference type="Gene3D" id="1.10.10.60">
    <property type="entry name" value="Homeodomain-like"/>
    <property type="match status" value="1"/>
</dbReference>
<evidence type="ECO:0000313" key="4">
    <source>
        <dbReference type="EMBL" id="ALC24129.1"/>
    </source>
</evidence>
<dbReference type="EMBL" id="CP011340">
    <property type="protein sequence ID" value="ALC24129.1"/>
    <property type="molecule type" value="Genomic_DNA"/>
</dbReference>
<evidence type="ECO:0000256" key="1">
    <source>
        <dbReference type="ARBA" id="ARBA00023015"/>
    </source>
</evidence>
<dbReference type="InterPro" id="IPR009057">
    <property type="entry name" value="Homeodomain-like_sf"/>
</dbReference>
<proteinExistence type="predicted"/>
<dbReference type="InterPro" id="IPR004111">
    <property type="entry name" value="Repressor_TetR_C"/>
</dbReference>
<name>A0A0M3QJZ3_STRPR</name>
<dbReference type="InterPro" id="IPR001647">
    <property type="entry name" value="HTH_TetR"/>
</dbReference>
<evidence type="ECO:0000256" key="3">
    <source>
        <dbReference type="ARBA" id="ARBA00023163"/>
    </source>
</evidence>
<dbReference type="AlphaFoldDB" id="A0A0M3QJZ3"/>
<dbReference type="OMA" id="PEVIWAR"/>
<dbReference type="GO" id="GO:0000976">
    <property type="term" value="F:transcription cis-regulatory region binding"/>
    <property type="evidence" value="ECO:0007669"/>
    <property type="project" value="TreeGrafter"/>
</dbReference>
<keyword evidence="2" id="KW-0238">DNA-binding</keyword>
<dbReference type="PANTHER" id="PTHR30055:SF151">
    <property type="entry name" value="TRANSCRIPTIONAL REGULATORY PROTEIN"/>
    <property type="match status" value="1"/>
</dbReference>
<keyword evidence="1" id="KW-0805">Transcription regulation</keyword>
<dbReference type="PATRIC" id="fig|38300.4.peg.6099"/>
<dbReference type="RefSeq" id="WP_005319381.1">
    <property type="nucleotide sequence ID" value="NZ_CP011340.1"/>
</dbReference>
<dbReference type="SUPFAM" id="SSF48498">
    <property type="entry name" value="Tetracyclin repressor-like, C-terminal domain"/>
    <property type="match status" value="1"/>
</dbReference>
<sequence>MAGRAAEPEVIWARPERTGRGPKPAYSRSDIAQAAVRIADEEGIDALSMRKVAALLGCGTMSLYNYVPRKEDLYELMVDAVSGEYELSEPSDDWRAEMLALAHQTRSLMLRHPWLARVMSPLYGFSPNVLRYLEWCLGALESMDAPVGTKFELIAMVNGTVMTTVVNELAVAEYARSLPWSPEREQAARQAYLAGQMARGEHPRLAAALREAAAPGDAEETFERVMRRVIDAFA</sequence>
<dbReference type="Pfam" id="PF02909">
    <property type="entry name" value="TetR_C_1"/>
    <property type="match status" value="1"/>
</dbReference>
<dbReference type="SUPFAM" id="SSF46689">
    <property type="entry name" value="Homeodomain-like"/>
    <property type="match status" value="1"/>
</dbReference>
<dbReference type="GO" id="GO:0003700">
    <property type="term" value="F:DNA-binding transcription factor activity"/>
    <property type="evidence" value="ECO:0007669"/>
    <property type="project" value="TreeGrafter"/>
</dbReference>
<dbReference type="STRING" id="38300.SPRI_5823"/>
<dbReference type="Pfam" id="PF00440">
    <property type="entry name" value="TetR_N"/>
    <property type="match status" value="1"/>
</dbReference>
<keyword evidence="3" id="KW-0804">Transcription</keyword>
<dbReference type="OrthoDB" id="2570341at2"/>
<accession>A0A0M3QJZ3</accession>
<dbReference type="PANTHER" id="PTHR30055">
    <property type="entry name" value="HTH-TYPE TRANSCRIPTIONAL REGULATOR RUTR"/>
    <property type="match status" value="1"/>
</dbReference>
<dbReference type="PROSITE" id="PS50977">
    <property type="entry name" value="HTH_TETR_2"/>
    <property type="match status" value="1"/>
</dbReference>
<dbReference type="GeneID" id="97233131"/>
<gene>
    <name evidence="4" type="ORF">SPRI_5823</name>
</gene>
<dbReference type="Gene3D" id="1.10.357.10">
    <property type="entry name" value="Tetracycline Repressor, domain 2"/>
    <property type="match status" value="1"/>
</dbReference>
<dbReference type="KEGG" id="spri:SPRI_5823"/>